<dbReference type="PANTHER" id="PTHR31609:SF1">
    <property type="entry name" value="CARBOHYDRATE DEACETYLASE"/>
    <property type="match status" value="1"/>
</dbReference>
<evidence type="ECO:0000313" key="7">
    <source>
        <dbReference type="Proteomes" id="UP000243679"/>
    </source>
</evidence>
<dbReference type="PANTHER" id="PTHR31609">
    <property type="entry name" value="YDJC DEACETYLASE FAMILY MEMBER"/>
    <property type="match status" value="1"/>
</dbReference>
<dbReference type="Proteomes" id="UP000243679">
    <property type="component" value="Chromosome"/>
</dbReference>
<dbReference type="GO" id="GO:0016787">
    <property type="term" value="F:hydrolase activity"/>
    <property type="evidence" value="ECO:0007669"/>
    <property type="project" value="UniProtKB-KW"/>
</dbReference>
<dbReference type="RefSeq" id="WP_096526940.1">
    <property type="nucleotide sequence ID" value="NZ_AP014836.1"/>
</dbReference>
<dbReference type="NCBIfam" id="TIGR03473">
    <property type="entry name" value="HpnK"/>
    <property type="match status" value="1"/>
</dbReference>
<evidence type="ECO:0000256" key="4">
    <source>
        <dbReference type="ARBA" id="ARBA00022842"/>
    </source>
</evidence>
<evidence type="ECO:0000256" key="5">
    <source>
        <dbReference type="ARBA" id="ARBA00023277"/>
    </source>
</evidence>
<dbReference type="Pfam" id="PF04794">
    <property type="entry name" value="YdjC"/>
    <property type="match status" value="1"/>
</dbReference>
<accession>A0A1Q2SML9</accession>
<sequence>MKQLIVTADDFGLSLSVNEAIEQAHRKGILTTASLMVGEAAAADAVRRAHCIPTLKVGLHVVVADGYPVLSPDIISDLVDSNGRLPSNLVRAGVRFYCLPRVRKQIESEIRAQFEAFIATGLALDHVNAHHHMHLHPTILRIILKIGREFELRAIRLPYEPASKATILSSFFLKPWLWIMSDQLRQANIFSNDYIFGFHDTGKMTAERVLALISKLPEGVSEIYFHPAVDQPTDYHPLPDQTDRAAELNALTNRDIQNILQSSGIQMISFSDIASLHS</sequence>
<dbReference type="GO" id="GO:0005975">
    <property type="term" value="P:carbohydrate metabolic process"/>
    <property type="evidence" value="ECO:0007669"/>
    <property type="project" value="InterPro"/>
</dbReference>
<reference evidence="6 7" key="1">
    <citation type="journal article" date="2017" name="ISME J.">
        <title>An acid-tolerant ammonia-oxidizing ?-proteobacterium from soil.</title>
        <authorList>
            <person name="Hayatsu M."/>
            <person name="Tago K."/>
            <person name="Uchiyama I."/>
            <person name="Toyoda A."/>
            <person name="Wang Y."/>
            <person name="Shimomura Y."/>
            <person name="Okubo T."/>
            <person name="Kurisu F."/>
            <person name="Hirono Y."/>
            <person name="Nonaka K."/>
            <person name="Akiyama H."/>
            <person name="Itoh T."/>
            <person name="Takami H."/>
        </authorList>
    </citation>
    <scope>NUCLEOTIDE SEQUENCE [LARGE SCALE GENOMIC DNA]</scope>
    <source>
        <strain evidence="6 7">TAO100</strain>
    </source>
</reference>
<dbReference type="GO" id="GO:0019213">
    <property type="term" value="F:deacetylase activity"/>
    <property type="evidence" value="ECO:0007669"/>
    <property type="project" value="TreeGrafter"/>
</dbReference>
<evidence type="ECO:0000313" key="6">
    <source>
        <dbReference type="EMBL" id="BAW80388.1"/>
    </source>
</evidence>
<dbReference type="Gene3D" id="3.20.20.370">
    <property type="entry name" value="Glycoside hydrolase/deacetylase"/>
    <property type="match status" value="1"/>
</dbReference>
<comment type="cofactor">
    <cofactor evidence="1">
        <name>Mg(2+)</name>
        <dbReference type="ChEBI" id="CHEBI:18420"/>
    </cofactor>
</comment>
<dbReference type="InterPro" id="IPR017836">
    <property type="entry name" value="Hopanoid_biosynth-assoc_HpnK"/>
</dbReference>
<keyword evidence="3" id="KW-0378">Hydrolase</keyword>
<dbReference type="SUPFAM" id="SSF88713">
    <property type="entry name" value="Glycoside hydrolase/deacetylase"/>
    <property type="match status" value="1"/>
</dbReference>
<keyword evidence="7" id="KW-1185">Reference proteome</keyword>
<evidence type="ECO:0000256" key="3">
    <source>
        <dbReference type="ARBA" id="ARBA00022801"/>
    </source>
</evidence>
<evidence type="ECO:0000256" key="2">
    <source>
        <dbReference type="ARBA" id="ARBA00022723"/>
    </source>
</evidence>
<proteinExistence type="predicted"/>
<dbReference type="InterPro" id="IPR011330">
    <property type="entry name" value="Glyco_hydro/deAcase_b/a-brl"/>
</dbReference>
<organism evidence="6 7">
    <name type="scientific">Candidatus Nitrosoglobus terrae</name>
    <dbReference type="NCBI Taxonomy" id="1630141"/>
    <lineage>
        <taxon>Bacteria</taxon>
        <taxon>Pseudomonadati</taxon>
        <taxon>Pseudomonadota</taxon>
        <taxon>Gammaproteobacteria</taxon>
        <taxon>Chromatiales</taxon>
        <taxon>Chromatiaceae</taxon>
        <taxon>Candidatus Nitrosoglobus</taxon>
    </lineage>
</organism>
<dbReference type="OrthoDB" id="9774177at2"/>
<protein>
    <submittedName>
        <fullName evidence="6">Hopanoid biosynthesis associated protein HpnK</fullName>
    </submittedName>
</protein>
<keyword evidence="4" id="KW-0460">Magnesium</keyword>
<keyword evidence="5" id="KW-0119">Carbohydrate metabolism</keyword>
<gene>
    <name evidence="6" type="ORF">TAO_1018</name>
</gene>
<keyword evidence="2" id="KW-0479">Metal-binding</keyword>
<dbReference type="KEGG" id="ntt:TAO_1018"/>
<dbReference type="EMBL" id="AP014836">
    <property type="protein sequence ID" value="BAW80388.1"/>
    <property type="molecule type" value="Genomic_DNA"/>
</dbReference>
<dbReference type="InterPro" id="IPR006879">
    <property type="entry name" value="YdjC-like"/>
</dbReference>
<evidence type="ECO:0000256" key="1">
    <source>
        <dbReference type="ARBA" id="ARBA00001946"/>
    </source>
</evidence>
<dbReference type="GO" id="GO:0046872">
    <property type="term" value="F:metal ion binding"/>
    <property type="evidence" value="ECO:0007669"/>
    <property type="project" value="UniProtKB-KW"/>
</dbReference>
<name>A0A1Q2SML9_9GAMM</name>
<dbReference type="AlphaFoldDB" id="A0A1Q2SML9"/>